<keyword evidence="1" id="KW-0238">DNA-binding</keyword>
<dbReference type="InterPro" id="IPR027417">
    <property type="entry name" value="P-loop_NTPase"/>
</dbReference>
<reference evidence="4 5" key="1">
    <citation type="journal article" date="2016" name="Nat. Commun.">
        <title>Thousands of microbial genomes shed light on interconnected biogeochemical processes in an aquifer system.</title>
        <authorList>
            <person name="Anantharaman K."/>
            <person name="Brown C.T."/>
            <person name="Hug L.A."/>
            <person name="Sharon I."/>
            <person name="Castelle C.J."/>
            <person name="Probst A.J."/>
            <person name="Thomas B.C."/>
            <person name="Singh A."/>
            <person name="Wilkins M.J."/>
            <person name="Karaoz U."/>
            <person name="Brodie E.L."/>
            <person name="Williams K.H."/>
            <person name="Hubbard S.S."/>
            <person name="Banfield J.F."/>
        </authorList>
    </citation>
    <scope>NUCLEOTIDE SEQUENCE [LARGE SCALE GENOMIC DNA]</scope>
</reference>
<dbReference type="InterPro" id="IPR003593">
    <property type="entry name" value="AAA+_ATPase"/>
</dbReference>
<dbReference type="PANTHER" id="PTHR30050:SF2">
    <property type="entry name" value="CHROMOSOMAL REPLICATION INITIATOR PROTEIN DNAA"/>
    <property type="match status" value="1"/>
</dbReference>
<dbReference type="Gene3D" id="1.10.8.60">
    <property type="match status" value="1"/>
</dbReference>
<dbReference type="Gene3D" id="3.40.50.300">
    <property type="entry name" value="P-loop containing nucleotide triphosphate hydrolases"/>
    <property type="match status" value="1"/>
</dbReference>
<dbReference type="GO" id="GO:0003688">
    <property type="term" value="F:DNA replication origin binding"/>
    <property type="evidence" value="ECO:0007669"/>
    <property type="project" value="TreeGrafter"/>
</dbReference>
<organism evidence="4 5">
    <name type="scientific">Candidatus Sungbacteria bacterium RIFCSPHIGHO2_02_FULL_47_11</name>
    <dbReference type="NCBI Taxonomy" id="1802270"/>
    <lineage>
        <taxon>Bacteria</taxon>
        <taxon>Candidatus Sungiibacteriota</taxon>
    </lineage>
</organism>
<dbReference type="Proteomes" id="UP000179023">
    <property type="component" value="Unassembled WGS sequence"/>
</dbReference>
<keyword evidence="1" id="KW-0067">ATP-binding</keyword>
<dbReference type="InterPro" id="IPR013317">
    <property type="entry name" value="DnaA_dom"/>
</dbReference>
<evidence type="ECO:0000256" key="1">
    <source>
        <dbReference type="RuleBase" id="RU000577"/>
    </source>
</evidence>
<dbReference type="EMBL" id="MHQI01000060">
    <property type="protein sequence ID" value="OGZ98668.1"/>
    <property type="molecule type" value="Genomic_DNA"/>
</dbReference>
<dbReference type="InterPro" id="IPR010921">
    <property type="entry name" value="Trp_repressor/repl_initiator"/>
</dbReference>
<evidence type="ECO:0000313" key="4">
    <source>
        <dbReference type="EMBL" id="OGZ98668.1"/>
    </source>
</evidence>
<dbReference type="STRING" id="1802270.A3C07_02475"/>
<comment type="similarity">
    <text evidence="2">Belongs to the DnaA family.</text>
</comment>
<dbReference type="GO" id="GO:0005524">
    <property type="term" value="F:ATP binding"/>
    <property type="evidence" value="ECO:0007669"/>
    <property type="project" value="UniProtKB-KW"/>
</dbReference>
<dbReference type="SUPFAM" id="SSF48295">
    <property type="entry name" value="TrpR-like"/>
    <property type="match status" value="1"/>
</dbReference>
<dbReference type="GO" id="GO:0005886">
    <property type="term" value="C:plasma membrane"/>
    <property type="evidence" value="ECO:0007669"/>
    <property type="project" value="TreeGrafter"/>
</dbReference>
<keyword evidence="1" id="KW-0547">Nucleotide-binding</keyword>
<feature type="domain" description="AAA+ ATPase" evidence="3">
    <location>
        <begin position="185"/>
        <end position="320"/>
    </location>
</feature>
<dbReference type="GO" id="GO:0006270">
    <property type="term" value="P:DNA replication initiation"/>
    <property type="evidence" value="ECO:0007669"/>
    <property type="project" value="TreeGrafter"/>
</dbReference>
<accession>A0A1G2KJU9</accession>
<evidence type="ECO:0000259" key="3">
    <source>
        <dbReference type="SMART" id="SM00382"/>
    </source>
</evidence>
<dbReference type="SMART" id="SM00382">
    <property type="entry name" value="AAA"/>
    <property type="match status" value="1"/>
</dbReference>
<evidence type="ECO:0000313" key="5">
    <source>
        <dbReference type="Proteomes" id="UP000179023"/>
    </source>
</evidence>
<dbReference type="Gene3D" id="1.10.1750.10">
    <property type="match status" value="1"/>
</dbReference>
<dbReference type="AlphaFoldDB" id="A0A1G2KJU9"/>
<gene>
    <name evidence="4" type="ORF">A3C07_02475</name>
</gene>
<proteinExistence type="inferred from homology"/>
<dbReference type="PANTHER" id="PTHR30050">
    <property type="entry name" value="CHROMOSOMAL REPLICATION INITIATOR PROTEIN DNAA"/>
    <property type="match status" value="1"/>
</dbReference>
<dbReference type="Pfam" id="PF00308">
    <property type="entry name" value="Bac_DnaA"/>
    <property type="match status" value="1"/>
</dbReference>
<sequence>MTKFVPRRGFLVAEKIKVWYYWTQYLKKEVIEMAELSTVFEKAVKGIDGLRSVFEINHIKCAFAEDCIVLRFPANYDPNGWYVGNFKERFLPSLGRALAELGVTQSVRVERGEHAHVDASGTPFQTSLFGEVTRDSAQKGGQERASKPRGLVSEFTFENFVVGDTNRVAHDAILDLASWPDNPRELSPLLVTGGTSSGKTHLLNAATWLALEKRHNARVVYVAANDFYHHFVDSQLSDERVKKIRFRERYHNADFLIVDDLHVLAGKDKTETEFRNIYDSIMNRGGLLLMSSVPTSEALQFRAEVSSRASGMSVEIRQPEFNLRVAIVTKKAELYGVPLSGDDFPTMIAERLGPDIRKLEGGIKLLKRYVDRYGRIISEGLLNELFGVKGVAREGLTIAEIQRAAADHLQISDKVFSLRSRSTEDVYARDLALYFCIKLLGRDPKVLERAFNRDRTWVDTAFHRAQQRIADDPHHFGKDVEVLTEILSKS</sequence>
<dbReference type="SUPFAM" id="SSF52540">
    <property type="entry name" value="P-loop containing nucleoside triphosphate hydrolases"/>
    <property type="match status" value="1"/>
</dbReference>
<comment type="caution">
    <text evidence="4">The sequence shown here is derived from an EMBL/GenBank/DDBJ whole genome shotgun (WGS) entry which is preliminary data.</text>
</comment>
<keyword evidence="1" id="KW-0235">DNA replication</keyword>
<dbReference type="PRINTS" id="PR00051">
    <property type="entry name" value="DNAA"/>
</dbReference>
<name>A0A1G2KJU9_9BACT</name>
<protein>
    <recommendedName>
        <fullName evidence="1">Chromosomal replication initiator protein DnaA</fullName>
    </recommendedName>
</protein>
<dbReference type="InterPro" id="IPR020591">
    <property type="entry name" value="Chromosome_initiator_DnaA-like"/>
</dbReference>
<evidence type="ECO:0000256" key="2">
    <source>
        <dbReference type="RuleBase" id="RU004227"/>
    </source>
</evidence>
<comment type="function">
    <text evidence="1">Plays an essential role in the initiation and regulation of chromosomal replication. ATP-DnaA binds to the origin of replication (oriC) to initiate formation of the DNA replication initiation complex once per cell cycle. Binds the DnaA box (a 9 base pair repeat at the origin) and separates the double-stranded (ds)DNA. Forms a right-handed helical filament on oriC DNA; dsDNA binds to the exterior of the filament while single-stranded (ss)DNA is stabiized in the filament's interior. The ATP-DnaA-oriC complex binds and stabilizes one strand of the AT-rich DNA unwinding element (DUE), permitting loading of DNA polymerase. After initiation quickly degrades to an ADP-DnaA complex that is not apt for DNA replication. Binds acidic phospholipids.</text>
</comment>
<dbReference type="CDD" id="cd00009">
    <property type="entry name" value="AAA"/>
    <property type="match status" value="1"/>
</dbReference>